<feature type="transmembrane region" description="Helical" evidence="1">
    <location>
        <begin position="416"/>
        <end position="437"/>
    </location>
</feature>
<proteinExistence type="predicted"/>
<gene>
    <name evidence="2" type="ORF">ACFP3T_13780</name>
</gene>
<feature type="transmembrane region" description="Helical" evidence="1">
    <location>
        <begin position="324"/>
        <end position="347"/>
    </location>
</feature>
<feature type="transmembrane region" description="Helical" evidence="1">
    <location>
        <begin position="221"/>
        <end position="243"/>
    </location>
</feature>
<dbReference type="Proteomes" id="UP001596253">
    <property type="component" value="Unassembled WGS sequence"/>
</dbReference>
<organism evidence="2 3">
    <name type="scientific">Lactiplantibacillus dongliensis</name>
    <dbReference type="NCBI Taxonomy" id="2559919"/>
    <lineage>
        <taxon>Bacteria</taxon>
        <taxon>Bacillati</taxon>
        <taxon>Bacillota</taxon>
        <taxon>Bacilli</taxon>
        <taxon>Lactobacillales</taxon>
        <taxon>Lactobacillaceae</taxon>
        <taxon>Lactiplantibacillus</taxon>
    </lineage>
</organism>
<sequence>MEKLRPSFLEVSIATLNFLANIGIVLPYVLILFKYQQTHSVNYLVAIIVFYVARAASIFSTKRLNLKSSTYLLMCLWLGVIGSVIYSVTSNLGWLIAGVLCLGYTSANIWPYFLTIKLHLTTNTDFKLKRLYWVIFAALALLFVADFKFDLQYRLAFVILAILFLITIPAGRLLNQFSLAFYDRQAPTKRAPLKLWRIGLFVILFGAMGLLTLLRKASLSIALPYVLAVVVLAIVILNIELAADWRAMPANKLRIVNRGFLVSLVLLYNSFFAYFILGKNGMYLAFAMYLLGFEAGRPLFKLIGHQVDAHAQRDARLALIGGHLLILTTIPVLYLIGLLLIALYVGYENPAINTSVYTDKANDPDLAIINKYRFSTYGGLLCQLCFFGLLVATSAINQLKLMAFFNPNSPALKLTYLHTLTWPLVSLSLLMSIMTIYGQRFFKRQSHAA</sequence>
<comment type="caution">
    <text evidence="2">The sequence shown here is derived from an EMBL/GenBank/DDBJ whole genome shotgun (WGS) entry which is preliminary data.</text>
</comment>
<feature type="transmembrane region" description="Helical" evidence="1">
    <location>
        <begin position="195"/>
        <end position="215"/>
    </location>
</feature>
<keyword evidence="3" id="KW-1185">Reference proteome</keyword>
<accession>A0ABW1R861</accession>
<dbReference type="EMBL" id="JBHSSD010000057">
    <property type="protein sequence ID" value="MFC6165735.1"/>
    <property type="molecule type" value="Genomic_DNA"/>
</dbReference>
<reference evidence="3" key="1">
    <citation type="journal article" date="2019" name="Int. J. Syst. Evol. Microbiol.">
        <title>The Global Catalogue of Microorganisms (GCM) 10K type strain sequencing project: providing services to taxonomists for standard genome sequencing and annotation.</title>
        <authorList>
            <consortium name="The Broad Institute Genomics Platform"/>
            <consortium name="The Broad Institute Genome Sequencing Center for Infectious Disease"/>
            <person name="Wu L."/>
            <person name="Ma J."/>
        </authorList>
    </citation>
    <scope>NUCLEOTIDE SEQUENCE [LARGE SCALE GENOMIC DNA]</scope>
    <source>
        <strain evidence="3">CCM 8932</strain>
    </source>
</reference>
<evidence type="ECO:0000256" key="1">
    <source>
        <dbReference type="SAM" id="Phobius"/>
    </source>
</evidence>
<feature type="transmembrane region" description="Helical" evidence="1">
    <location>
        <begin position="155"/>
        <end position="174"/>
    </location>
</feature>
<name>A0ABW1R861_9LACO</name>
<feature type="transmembrane region" description="Helical" evidence="1">
    <location>
        <begin position="94"/>
        <end position="119"/>
    </location>
</feature>
<keyword evidence="1" id="KW-0812">Transmembrane</keyword>
<keyword evidence="1" id="KW-1133">Transmembrane helix</keyword>
<feature type="transmembrane region" description="Helical" evidence="1">
    <location>
        <begin position="12"/>
        <end position="35"/>
    </location>
</feature>
<feature type="transmembrane region" description="Helical" evidence="1">
    <location>
        <begin position="71"/>
        <end position="88"/>
    </location>
</feature>
<feature type="transmembrane region" description="Helical" evidence="1">
    <location>
        <begin position="41"/>
        <end position="59"/>
    </location>
</feature>
<feature type="transmembrane region" description="Helical" evidence="1">
    <location>
        <begin position="131"/>
        <end position="149"/>
    </location>
</feature>
<evidence type="ECO:0000313" key="2">
    <source>
        <dbReference type="EMBL" id="MFC6165735.1"/>
    </source>
</evidence>
<dbReference type="RefSeq" id="WP_137639924.1">
    <property type="nucleotide sequence ID" value="NZ_BJDK01000011.1"/>
</dbReference>
<evidence type="ECO:0008006" key="4">
    <source>
        <dbReference type="Google" id="ProtNLM"/>
    </source>
</evidence>
<feature type="transmembrane region" description="Helical" evidence="1">
    <location>
        <begin position="255"/>
        <end position="277"/>
    </location>
</feature>
<keyword evidence="1" id="KW-0472">Membrane</keyword>
<evidence type="ECO:0000313" key="3">
    <source>
        <dbReference type="Proteomes" id="UP001596253"/>
    </source>
</evidence>
<protein>
    <recommendedName>
        <fullName evidence="4">Integral membrane protein</fullName>
    </recommendedName>
</protein>
<feature type="transmembrane region" description="Helical" evidence="1">
    <location>
        <begin position="374"/>
        <end position="396"/>
    </location>
</feature>